<dbReference type="PANTHER" id="PTHR34136">
    <property type="match status" value="1"/>
</dbReference>
<comment type="caution">
    <text evidence="3">The sequence shown here is derived from an EMBL/GenBank/DDBJ whole genome shotgun (WGS) entry which is preliminary data.</text>
</comment>
<protein>
    <submittedName>
        <fullName evidence="3">UDP-N-acetyl-D-mannosamine transferase</fullName>
    </submittedName>
</protein>
<dbReference type="AlphaFoldDB" id="A0A1E5KSG0"/>
<sequence>MDAEINEKKKIFNININCLTMKETLRIIEESIEKRTKIHHVSINAHKVNLINKDSCLEAIVDKANLVNADGSSILLAGKVLGVNIPERVTGVDLFINLLKICETNGYRAYFFGAEEESLHCMIKNIKRDYPKLQIAGFRNGYFESKDNDDIVKNMNESKADVLFVAFSSPKKEYWINNNESKLNIPFLMGVGGSFDILSGVTKRAPGIFQKYGLEWLYRFINEPKRMFHRYFFGNGKFLILLIKEYAKKKRRSFLERCN</sequence>
<evidence type="ECO:0000313" key="3">
    <source>
        <dbReference type="EMBL" id="OEH80801.1"/>
    </source>
</evidence>
<reference evidence="3 4" key="1">
    <citation type="submission" date="2016-09" db="EMBL/GenBank/DDBJ databases">
        <authorList>
            <person name="Capua I."/>
            <person name="De Benedictis P."/>
            <person name="Joannis T."/>
            <person name="Lombin L.H."/>
            <person name="Cattoli G."/>
        </authorList>
    </citation>
    <scope>NUCLEOTIDE SEQUENCE [LARGE SCALE GENOMIC DNA]</scope>
    <source>
        <strain evidence="3 4">LMG 25899</strain>
    </source>
</reference>
<gene>
    <name evidence="3" type="ORF">BCR26_07235</name>
</gene>
<dbReference type="PANTHER" id="PTHR34136:SF1">
    <property type="entry name" value="UDP-N-ACETYL-D-MANNOSAMINURONIC ACID TRANSFERASE"/>
    <property type="match status" value="1"/>
</dbReference>
<proteinExistence type="predicted"/>
<evidence type="ECO:0000256" key="1">
    <source>
        <dbReference type="ARBA" id="ARBA00022676"/>
    </source>
</evidence>
<dbReference type="CDD" id="cd06533">
    <property type="entry name" value="Glyco_transf_WecG_TagA"/>
    <property type="match status" value="1"/>
</dbReference>
<dbReference type="STRING" id="762845.BCR26_07235"/>
<dbReference type="EMBL" id="MIEK01000081">
    <property type="protein sequence ID" value="OEH80801.1"/>
    <property type="molecule type" value="Genomic_DNA"/>
</dbReference>
<keyword evidence="2 3" id="KW-0808">Transferase</keyword>
<keyword evidence="4" id="KW-1185">Reference proteome</keyword>
<evidence type="ECO:0000313" key="4">
    <source>
        <dbReference type="Proteomes" id="UP000095256"/>
    </source>
</evidence>
<organism evidence="3 4">
    <name type="scientific">Enterococcus rivorum</name>
    <dbReference type="NCBI Taxonomy" id="762845"/>
    <lineage>
        <taxon>Bacteria</taxon>
        <taxon>Bacillati</taxon>
        <taxon>Bacillota</taxon>
        <taxon>Bacilli</taxon>
        <taxon>Lactobacillales</taxon>
        <taxon>Enterococcaceae</taxon>
        <taxon>Enterococcus</taxon>
    </lineage>
</organism>
<dbReference type="InterPro" id="IPR004629">
    <property type="entry name" value="WecG_TagA_CpsF"/>
</dbReference>
<dbReference type="NCBIfam" id="TIGR00696">
    <property type="entry name" value="wecG_tagA_cpsF"/>
    <property type="match status" value="1"/>
</dbReference>
<dbReference type="OrthoDB" id="9771846at2"/>
<name>A0A1E5KSG0_9ENTE</name>
<dbReference type="Proteomes" id="UP000095256">
    <property type="component" value="Unassembled WGS sequence"/>
</dbReference>
<keyword evidence="1" id="KW-0328">Glycosyltransferase</keyword>
<evidence type="ECO:0000256" key="2">
    <source>
        <dbReference type="ARBA" id="ARBA00022679"/>
    </source>
</evidence>
<dbReference type="GO" id="GO:0016758">
    <property type="term" value="F:hexosyltransferase activity"/>
    <property type="evidence" value="ECO:0007669"/>
    <property type="project" value="TreeGrafter"/>
</dbReference>
<dbReference type="Pfam" id="PF03808">
    <property type="entry name" value="Glyco_tran_WecG"/>
    <property type="match status" value="1"/>
</dbReference>
<accession>A0A1E5KSG0</accession>
<dbReference type="RefSeq" id="WP_069700319.1">
    <property type="nucleotide sequence ID" value="NZ_JAGGMA010000001.1"/>
</dbReference>